<gene>
    <name evidence="2" type="ORF">FRX31_023425</name>
</gene>
<dbReference type="AlphaFoldDB" id="A0A7J6VPF5"/>
<protein>
    <submittedName>
        <fullName evidence="2">Uncharacterized protein</fullName>
    </submittedName>
</protein>
<feature type="region of interest" description="Disordered" evidence="1">
    <location>
        <begin position="1"/>
        <end position="20"/>
    </location>
</feature>
<sequence>MLPGRSCRRGDTWHFSSSGNEHPNYMCSVPAVVHYPLQRISGQEFLMVLYNNRKKTTKC</sequence>
<evidence type="ECO:0000256" key="1">
    <source>
        <dbReference type="SAM" id="MobiDB-lite"/>
    </source>
</evidence>
<keyword evidence="3" id="KW-1185">Reference proteome</keyword>
<reference evidence="2 3" key="1">
    <citation type="submission" date="2020-06" db="EMBL/GenBank/DDBJ databases">
        <title>Transcriptomic and genomic resources for Thalictrum thalictroides and T. hernandezii: Facilitating candidate gene discovery in an emerging model plant lineage.</title>
        <authorList>
            <person name="Arias T."/>
            <person name="Riano-Pachon D.M."/>
            <person name="Di Stilio V.S."/>
        </authorList>
    </citation>
    <scope>NUCLEOTIDE SEQUENCE [LARGE SCALE GENOMIC DNA]</scope>
    <source>
        <strain evidence="3">cv. WT478/WT964</strain>
        <tissue evidence="2">Leaves</tissue>
    </source>
</reference>
<dbReference type="Proteomes" id="UP000554482">
    <property type="component" value="Unassembled WGS sequence"/>
</dbReference>
<proteinExistence type="predicted"/>
<name>A0A7J6VPF5_THATH</name>
<accession>A0A7J6VPF5</accession>
<organism evidence="2 3">
    <name type="scientific">Thalictrum thalictroides</name>
    <name type="common">Rue-anemone</name>
    <name type="synonym">Anemone thalictroides</name>
    <dbReference type="NCBI Taxonomy" id="46969"/>
    <lineage>
        <taxon>Eukaryota</taxon>
        <taxon>Viridiplantae</taxon>
        <taxon>Streptophyta</taxon>
        <taxon>Embryophyta</taxon>
        <taxon>Tracheophyta</taxon>
        <taxon>Spermatophyta</taxon>
        <taxon>Magnoliopsida</taxon>
        <taxon>Ranunculales</taxon>
        <taxon>Ranunculaceae</taxon>
        <taxon>Thalictroideae</taxon>
        <taxon>Thalictrum</taxon>
    </lineage>
</organism>
<evidence type="ECO:0000313" key="3">
    <source>
        <dbReference type="Proteomes" id="UP000554482"/>
    </source>
</evidence>
<evidence type="ECO:0000313" key="2">
    <source>
        <dbReference type="EMBL" id="KAF5186986.1"/>
    </source>
</evidence>
<comment type="caution">
    <text evidence="2">The sequence shown here is derived from an EMBL/GenBank/DDBJ whole genome shotgun (WGS) entry which is preliminary data.</text>
</comment>
<dbReference type="EMBL" id="JABWDY010028579">
    <property type="protein sequence ID" value="KAF5186986.1"/>
    <property type="molecule type" value="Genomic_DNA"/>
</dbReference>